<sequence length="140" mass="15354">MEVERLGMQPIGFPWLPNKKKQRPFPEASRKQSPVICQDDNWDGPIQALWASSCGLACEEAEEEPECLTSKRGEPEHPSPTRGEPEHPAPLGEALLSPVPPLTRPEDPAPLPTTRKESCCDAYPPPSRGLKCVHFPVIGG</sequence>
<feature type="compositionally biased region" description="Basic and acidic residues" evidence="1">
    <location>
        <begin position="69"/>
        <end position="87"/>
    </location>
</feature>
<evidence type="ECO:0000313" key="2">
    <source>
        <dbReference type="EMBL" id="RXM95022.1"/>
    </source>
</evidence>
<feature type="region of interest" description="Disordered" evidence="1">
    <location>
        <begin position="65"/>
        <end position="129"/>
    </location>
</feature>
<proteinExistence type="predicted"/>
<protein>
    <submittedName>
        <fullName evidence="2">Uncharacterized protein</fullName>
    </submittedName>
</protein>
<keyword evidence="3" id="KW-1185">Reference proteome</keyword>
<evidence type="ECO:0000256" key="1">
    <source>
        <dbReference type="SAM" id="MobiDB-lite"/>
    </source>
</evidence>
<comment type="caution">
    <text evidence="2">The sequence shown here is derived from an EMBL/GenBank/DDBJ whole genome shotgun (WGS) entry which is preliminary data.</text>
</comment>
<dbReference type="Proteomes" id="UP000289886">
    <property type="component" value="Unassembled WGS sequence"/>
</dbReference>
<dbReference type="AlphaFoldDB" id="A0A444V3N5"/>
<dbReference type="EMBL" id="SCEB01002744">
    <property type="protein sequence ID" value="RXM95022.1"/>
    <property type="molecule type" value="Genomic_DNA"/>
</dbReference>
<name>A0A444V3N5_ACIRT</name>
<feature type="region of interest" description="Disordered" evidence="1">
    <location>
        <begin position="1"/>
        <end position="38"/>
    </location>
</feature>
<reference evidence="2 3" key="1">
    <citation type="submission" date="2019-01" db="EMBL/GenBank/DDBJ databases">
        <title>Draft Genome and Complete Hox-Cluster Characterization of the Sterlet Sturgeon (Acipenser ruthenus).</title>
        <authorList>
            <person name="Wei Q."/>
        </authorList>
    </citation>
    <scope>NUCLEOTIDE SEQUENCE [LARGE SCALE GENOMIC DNA]</scope>
    <source>
        <strain evidence="2">WHYD16114868_AA</strain>
        <tissue evidence="2">Blood</tissue>
    </source>
</reference>
<organism evidence="2 3">
    <name type="scientific">Acipenser ruthenus</name>
    <name type="common">Sterlet sturgeon</name>
    <dbReference type="NCBI Taxonomy" id="7906"/>
    <lineage>
        <taxon>Eukaryota</taxon>
        <taxon>Metazoa</taxon>
        <taxon>Chordata</taxon>
        <taxon>Craniata</taxon>
        <taxon>Vertebrata</taxon>
        <taxon>Euteleostomi</taxon>
        <taxon>Actinopterygii</taxon>
        <taxon>Chondrostei</taxon>
        <taxon>Acipenseriformes</taxon>
        <taxon>Acipenseridae</taxon>
        <taxon>Acipenser</taxon>
    </lineage>
</organism>
<accession>A0A444V3N5</accession>
<evidence type="ECO:0000313" key="3">
    <source>
        <dbReference type="Proteomes" id="UP000289886"/>
    </source>
</evidence>
<gene>
    <name evidence="2" type="ORF">EOD39_17343</name>
</gene>
<feature type="compositionally biased region" description="Pro residues" evidence="1">
    <location>
        <begin position="98"/>
        <end position="111"/>
    </location>
</feature>